<protein>
    <submittedName>
        <fullName evidence="6">TldD/PmbA family protein</fullName>
    </submittedName>
</protein>
<dbReference type="SUPFAM" id="SSF111283">
    <property type="entry name" value="Putative modulator of DNA gyrase, PmbA/TldD"/>
    <property type="match status" value="1"/>
</dbReference>
<dbReference type="Pfam" id="PF01523">
    <property type="entry name" value="PmbA_TldD_1st"/>
    <property type="match status" value="1"/>
</dbReference>
<dbReference type="Gene3D" id="3.30.2290.10">
    <property type="entry name" value="PmbA/TldD superfamily"/>
    <property type="match status" value="1"/>
</dbReference>
<dbReference type="Proteomes" id="UP000437736">
    <property type="component" value="Unassembled WGS sequence"/>
</dbReference>
<dbReference type="PANTHER" id="PTHR30624:SF4">
    <property type="entry name" value="METALLOPROTEASE TLDD"/>
    <property type="match status" value="1"/>
</dbReference>
<evidence type="ECO:0000256" key="3">
    <source>
        <dbReference type="ARBA" id="ARBA00022801"/>
    </source>
</evidence>
<dbReference type="InterPro" id="IPR035068">
    <property type="entry name" value="TldD/PmbA_N"/>
</dbReference>
<gene>
    <name evidence="6" type="ORF">GHK86_21780</name>
</gene>
<keyword evidence="2" id="KW-0645">Protease</keyword>
<evidence type="ECO:0000313" key="7">
    <source>
        <dbReference type="Proteomes" id="UP000437736"/>
    </source>
</evidence>
<name>A0ABW9R3S5_9ACTN</name>
<sequence>MVEQGVIERVLGAALRTGGEFAEVFAEDRRGTAAVLDDGRVENLASGRERGAGIRVVAGDTTGFAHTSDLSEEGLRAAAAAAAAAAQRGGGGVR</sequence>
<keyword evidence="7" id="KW-1185">Reference proteome</keyword>
<reference evidence="6 7" key="1">
    <citation type="submission" date="2019-11" db="EMBL/GenBank/DDBJ databases">
        <title>Acidiferrimicrobium australis gen. nov., sp. nov., an acidophilic and obligately heterotrophic, member of the Actinobacteria that catalyses dissimilatory oxido- reduction of iron isolated from metal-rich acidic water in Chile.</title>
        <authorList>
            <person name="Gonzalez D."/>
            <person name="Huber K."/>
            <person name="Hedrich S."/>
            <person name="Rojas-Villalobos C."/>
            <person name="Quatrini R."/>
            <person name="Dinamarca M.A."/>
            <person name="Schwarz A."/>
            <person name="Canales C."/>
            <person name="Nancucheo I."/>
        </authorList>
    </citation>
    <scope>NUCLEOTIDE SEQUENCE [LARGE SCALE GENOMIC DNA]</scope>
    <source>
        <strain evidence="6 7">USS-CCA1</strain>
    </source>
</reference>
<accession>A0ABW9R3S5</accession>
<dbReference type="InterPro" id="IPR036059">
    <property type="entry name" value="TldD/PmbA_sf"/>
</dbReference>
<evidence type="ECO:0000313" key="6">
    <source>
        <dbReference type="EMBL" id="MST35348.1"/>
    </source>
</evidence>
<comment type="similarity">
    <text evidence="1">Belongs to the peptidase U62 family.</text>
</comment>
<dbReference type="InterPro" id="IPR002510">
    <property type="entry name" value="Metalloprtase-TldD/E_N"/>
</dbReference>
<organism evidence="6 7">
    <name type="scientific">Acidiferrimicrobium australe</name>
    <dbReference type="NCBI Taxonomy" id="2664430"/>
    <lineage>
        <taxon>Bacteria</taxon>
        <taxon>Bacillati</taxon>
        <taxon>Actinomycetota</taxon>
        <taxon>Acidimicrobiia</taxon>
        <taxon>Acidimicrobiales</taxon>
        <taxon>Acidimicrobiaceae</taxon>
        <taxon>Acidiferrimicrobium</taxon>
    </lineage>
</organism>
<proteinExistence type="inferred from homology"/>
<evidence type="ECO:0000259" key="5">
    <source>
        <dbReference type="Pfam" id="PF01523"/>
    </source>
</evidence>
<comment type="caution">
    <text evidence="6">The sequence shown here is derived from an EMBL/GenBank/DDBJ whole genome shotgun (WGS) entry which is preliminary data.</text>
</comment>
<feature type="domain" description="Metalloprotease TldD/E N-terminal" evidence="5">
    <location>
        <begin position="22"/>
        <end position="86"/>
    </location>
</feature>
<dbReference type="EMBL" id="WJHE01001652">
    <property type="protein sequence ID" value="MST35348.1"/>
    <property type="molecule type" value="Genomic_DNA"/>
</dbReference>
<keyword evidence="3" id="KW-0378">Hydrolase</keyword>
<dbReference type="PANTHER" id="PTHR30624">
    <property type="entry name" value="UNCHARACTERIZED PROTEIN TLDD AND PMBA"/>
    <property type="match status" value="1"/>
</dbReference>
<keyword evidence="4" id="KW-0482">Metalloprotease</keyword>
<evidence type="ECO:0000256" key="4">
    <source>
        <dbReference type="ARBA" id="ARBA00023049"/>
    </source>
</evidence>
<evidence type="ECO:0000256" key="1">
    <source>
        <dbReference type="ARBA" id="ARBA00005836"/>
    </source>
</evidence>
<evidence type="ECO:0000256" key="2">
    <source>
        <dbReference type="ARBA" id="ARBA00022670"/>
    </source>
</evidence>
<feature type="non-terminal residue" evidence="6">
    <location>
        <position position="94"/>
    </location>
</feature>
<dbReference type="InterPro" id="IPR051463">
    <property type="entry name" value="Peptidase_U62_metallo"/>
</dbReference>